<protein>
    <recommendedName>
        <fullName evidence="2">Nephrocystin 3-like N-terminal domain-containing protein</fullName>
    </recommendedName>
</protein>
<keyword evidence="4" id="KW-1185">Reference proteome</keyword>
<dbReference type="PANTHER" id="PTHR10039">
    <property type="entry name" value="AMELOGENIN"/>
    <property type="match status" value="1"/>
</dbReference>
<gene>
    <name evidence="3" type="ORF">EUX98_g8272</name>
</gene>
<dbReference type="OrthoDB" id="3228837at2759"/>
<accession>A0A4S4MAM1</accession>
<evidence type="ECO:0000313" key="4">
    <source>
        <dbReference type="Proteomes" id="UP000308730"/>
    </source>
</evidence>
<dbReference type="InterPro" id="IPR056884">
    <property type="entry name" value="NPHP3-like_N"/>
</dbReference>
<keyword evidence="1" id="KW-0677">Repeat</keyword>
<reference evidence="3 4" key="1">
    <citation type="submission" date="2019-02" db="EMBL/GenBank/DDBJ databases">
        <title>Genome sequencing of the rare red list fungi Antrodiella citrinella (Flaviporus citrinellus).</title>
        <authorList>
            <person name="Buettner E."/>
            <person name="Kellner H."/>
        </authorList>
    </citation>
    <scope>NUCLEOTIDE SEQUENCE [LARGE SCALE GENOMIC DNA]</scope>
    <source>
        <strain evidence="3 4">DSM 108506</strain>
    </source>
</reference>
<sequence>MSESLFQLKNGETASTTILISIVTGDDVVVAGAAISAAKKKVEASDVSAEDSTGPDSRRDGNVVHYLKRIAAKIEPLTFILDKASEVQPLAELAWTVLSGVIVVVRKQTKQDRKFLQLLSAMEDAFRFTSSLKSKADITVQLLAYVSATLKQTVDSPTHVIRTLAAKLCAFDARIAQEIAKVIKSKPSITEAQFPSQFKELLVTPLNSIDEIDSEGPIFVIIDGLDELGSSHERQSLLEVIEEQIHDLPAFLRILLVSRREVDIIDVLSDKRVQDANLAFAEPAELHADLQLFFEKKLQDVRTAKKNRTLKFPLDWPGERRIQGLVERAAGLFIWAATVCKFLDVHDPITRLERLLQMDTTPLRAQSALDNLYTTALEVSGDWEDDDFVNSFQLVIGALFAAPVPPKLSDLDALLSDGAINFDFAGSEHTLQYFSCVIYCTEAGRIRLYHPSFYDYLIDSNRCGPAAKWYINKAHHNIQLADICLGYVLRHLHQEVVAAKPVTEEYKTELRAISVDGALPWTKCTISSTLWYACTFWYPLAFKDTTGAFIKSEKVRRFFADDKANNPTGHHTFTQWCNTVGTSKFITFINLLQRHMTDPTTTLDPPILSRFRLLFQETPEASLRTGTTLIPNSTTPPEESMWITIWNTPAHRRDSDQHLDSLRVEMVRMWFS</sequence>
<dbReference type="PANTHER" id="PTHR10039:SF14">
    <property type="entry name" value="NACHT DOMAIN-CONTAINING PROTEIN"/>
    <property type="match status" value="1"/>
</dbReference>
<proteinExistence type="predicted"/>
<evidence type="ECO:0000256" key="1">
    <source>
        <dbReference type="ARBA" id="ARBA00022737"/>
    </source>
</evidence>
<dbReference type="Pfam" id="PF24883">
    <property type="entry name" value="NPHP3_N"/>
    <property type="match status" value="1"/>
</dbReference>
<comment type="caution">
    <text evidence="3">The sequence shown here is derived from an EMBL/GenBank/DDBJ whole genome shotgun (WGS) entry which is preliminary data.</text>
</comment>
<dbReference type="EMBL" id="SGPM01000429">
    <property type="protein sequence ID" value="THH21847.1"/>
    <property type="molecule type" value="Genomic_DNA"/>
</dbReference>
<feature type="domain" description="Nephrocystin 3-like N-terminal" evidence="2">
    <location>
        <begin position="148"/>
        <end position="259"/>
    </location>
</feature>
<evidence type="ECO:0000259" key="2">
    <source>
        <dbReference type="Pfam" id="PF24883"/>
    </source>
</evidence>
<organism evidence="3 4">
    <name type="scientific">Antrodiella citrinella</name>
    <dbReference type="NCBI Taxonomy" id="2447956"/>
    <lineage>
        <taxon>Eukaryota</taxon>
        <taxon>Fungi</taxon>
        <taxon>Dikarya</taxon>
        <taxon>Basidiomycota</taxon>
        <taxon>Agaricomycotina</taxon>
        <taxon>Agaricomycetes</taxon>
        <taxon>Polyporales</taxon>
        <taxon>Steccherinaceae</taxon>
        <taxon>Antrodiella</taxon>
    </lineage>
</organism>
<dbReference type="AlphaFoldDB" id="A0A4S4MAM1"/>
<dbReference type="Proteomes" id="UP000308730">
    <property type="component" value="Unassembled WGS sequence"/>
</dbReference>
<evidence type="ECO:0000313" key="3">
    <source>
        <dbReference type="EMBL" id="THH21847.1"/>
    </source>
</evidence>
<name>A0A4S4MAM1_9APHY</name>